<evidence type="ECO:0000259" key="1">
    <source>
        <dbReference type="Pfam" id="PF03358"/>
    </source>
</evidence>
<reference evidence="2 3" key="1">
    <citation type="journal article" date="2012" name="J. Bacteriol.">
        <title>Complete genome sequence of Nocardia brasiliensis HUJEG-1.</title>
        <authorList>
            <person name="Vera-Cabrera L."/>
            <person name="Ortiz-Lopez R."/>
            <person name="Elizondo-Gonzalez R."/>
            <person name="Perez-Maya A.A."/>
            <person name="Ocampo-Candiani J."/>
        </authorList>
    </citation>
    <scope>NUCLEOTIDE SEQUENCE [LARGE SCALE GENOMIC DNA]</scope>
    <source>
        <strain evidence="3">ATCC 700358</strain>
    </source>
</reference>
<dbReference type="AlphaFoldDB" id="K0EWG2"/>
<dbReference type="RefSeq" id="WP_014984632.1">
    <property type="nucleotide sequence ID" value="NC_018681.1"/>
</dbReference>
<evidence type="ECO:0000313" key="2">
    <source>
        <dbReference type="EMBL" id="AFU01777.1"/>
    </source>
</evidence>
<dbReference type="SUPFAM" id="SSF52218">
    <property type="entry name" value="Flavoproteins"/>
    <property type="match status" value="1"/>
</dbReference>
<protein>
    <recommendedName>
        <fullName evidence="1">NADPH-dependent FMN reductase-like domain-containing protein</fullName>
    </recommendedName>
</protein>
<gene>
    <name evidence="2" type="ORF">O3I_019090</name>
</gene>
<accession>K0EWG2</accession>
<dbReference type="InterPro" id="IPR029039">
    <property type="entry name" value="Flavoprotein-like_sf"/>
</dbReference>
<dbReference type="GO" id="GO:0016491">
    <property type="term" value="F:oxidoreductase activity"/>
    <property type="evidence" value="ECO:0007669"/>
    <property type="project" value="InterPro"/>
</dbReference>
<proteinExistence type="predicted"/>
<dbReference type="EMBL" id="CP003876">
    <property type="protein sequence ID" value="AFU01777.1"/>
    <property type="molecule type" value="Genomic_DNA"/>
</dbReference>
<dbReference type="HOGENOM" id="CLU_082329_0_0_11"/>
<sequence>MTAPTAVALVCTLQKSPAASSSELIARHALDALAEHDVKGEILRVVDYDVHPGVRADEGSGDQWPTIRARIAAADILLVSTPTWVGHMSSVAQRVLERLDAELSETDDAGRPSMVGKVAVAAVVGNEDGAHKIVADLFQGLNDIGFSIPAQGCTYWNGEAMGGTDYQDLDAVPDSTASATKAMARNAAHLARVLNAENYPAYE</sequence>
<organism evidence="2 3">
    <name type="scientific">Nocardia brasiliensis (strain ATCC 700358 / HUJEG-1)</name>
    <dbReference type="NCBI Taxonomy" id="1133849"/>
    <lineage>
        <taxon>Bacteria</taxon>
        <taxon>Bacillati</taxon>
        <taxon>Actinomycetota</taxon>
        <taxon>Actinomycetes</taxon>
        <taxon>Mycobacteriales</taxon>
        <taxon>Nocardiaceae</taxon>
        <taxon>Nocardia</taxon>
    </lineage>
</organism>
<dbReference type="Pfam" id="PF03358">
    <property type="entry name" value="FMN_red"/>
    <property type="match status" value="1"/>
</dbReference>
<keyword evidence="3" id="KW-1185">Reference proteome</keyword>
<dbReference type="Gene3D" id="3.40.50.360">
    <property type="match status" value="1"/>
</dbReference>
<name>K0EWG2_NOCB7</name>
<dbReference type="InterPro" id="IPR005025">
    <property type="entry name" value="FMN_Rdtase-like_dom"/>
</dbReference>
<feature type="domain" description="NADPH-dependent FMN reductase-like" evidence="1">
    <location>
        <begin position="17"/>
        <end position="146"/>
    </location>
</feature>
<evidence type="ECO:0000313" key="3">
    <source>
        <dbReference type="Proteomes" id="UP000006304"/>
    </source>
</evidence>
<dbReference type="eggNOG" id="COG0655">
    <property type="taxonomic scope" value="Bacteria"/>
</dbReference>
<dbReference type="STRING" id="1133849.O3I_019090"/>
<dbReference type="KEGG" id="nbr:O3I_019090"/>
<dbReference type="Proteomes" id="UP000006304">
    <property type="component" value="Chromosome"/>
</dbReference>